<dbReference type="EMBL" id="JAUEPT010000020">
    <property type="protein sequence ID" value="KAK0444178.1"/>
    <property type="molecule type" value="Genomic_DNA"/>
</dbReference>
<evidence type="ECO:0000313" key="3">
    <source>
        <dbReference type="Proteomes" id="UP001175226"/>
    </source>
</evidence>
<dbReference type="Proteomes" id="UP001175226">
    <property type="component" value="Unassembled WGS sequence"/>
</dbReference>
<proteinExistence type="predicted"/>
<dbReference type="AlphaFoldDB" id="A0AA39JPH1"/>
<organism evidence="2 3">
    <name type="scientific">Armillaria borealis</name>
    <dbReference type="NCBI Taxonomy" id="47425"/>
    <lineage>
        <taxon>Eukaryota</taxon>
        <taxon>Fungi</taxon>
        <taxon>Dikarya</taxon>
        <taxon>Basidiomycota</taxon>
        <taxon>Agaricomycotina</taxon>
        <taxon>Agaricomycetes</taxon>
        <taxon>Agaricomycetidae</taxon>
        <taxon>Agaricales</taxon>
        <taxon>Marasmiineae</taxon>
        <taxon>Physalacriaceae</taxon>
        <taxon>Armillaria</taxon>
    </lineage>
</organism>
<comment type="caution">
    <text evidence="2">The sequence shown here is derived from an EMBL/GenBank/DDBJ whole genome shotgun (WGS) entry which is preliminary data.</text>
</comment>
<sequence>MATPHTPAQSSTDNFTEWTPLLDYSSASLSSPYIPSQVSDYSTPHRPSLPITPYFSEVSPLPMPPTSAPVVLPSTQPFLTDSAMTPSNSNPTVPNQPSSVIVKPLVIDRLAKDFELSDPQRKHLYLFTELASLQGGLSMPDALTRLFSLAVQFNLHNACFEGDQNAETMSSLLDDLKSQLVKGFDFTKVQKDNIRFVVRDIIYDPQRMAYHDIEDEVFRGLLKEKDTLGFKNVFGIPSREHLLHSEIHVISSSVRNRMQEDFHDSLKKNLADFTHDMNKKYRCVFRRFVAENPDLVGAIDKATLDAENNQPNPIQPLSKKRKLASGRSAKGADFWSKIDEFLREKIELYKSSSLLSESWKP</sequence>
<gene>
    <name evidence="2" type="ORF">EV421DRAFT_1945490</name>
</gene>
<evidence type="ECO:0000313" key="2">
    <source>
        <dbReference type="EMBL" id="KAK0444178.1"/>
    </source>
</evidence>
<protein>
    <submittedName>
        <fullName evidence="2">Uncharacterized protein</fullName>
    </submittedName>
</protein>
<accession>A0AA39JPH1</accession>
<feature type="region of interest" description="Disordered" evidence="1">
    <location>
        <begin position="306"/>
        <end position="330"/>
    </location>
</feature>
<name>A0AA39JPH1_9AGAR</name>
<keyword evidence="3" id="KW-1185">Reference proteome</keyword>
<reference evidence="2" key="1">
    <citation type="submission" date="2023-06" db="EMBL/GenBank/DDBJ databases">
        <authorList>
            <consortium name="Lawrence Berkeley National Laboratory"/>
            <person name="Ahrendt S."/>
            <person name="Sahu N."/>
            <person name="Indic B."/>
            <person name="Wong-Bajracharya J."/>
            <person name="Merenyi Z."/>
            <person name="Ke H.-M."/>
            <person name="Monk M."/>
            <person name="Kocsube S."/>
            <person name="Drula E."/>
            <person name="Lipzen A."/>
            <person name="Balint B."/>
            <person name="Henrissat B."/>
            <person name="Andreopoulos B."/>
            <person name="Martin F.M."/>
            <person name="Harder C.B."/>
            <person name="Rigling D."/>
            <person name="Ford K.L."/>
            <person name="Foster G.D."/>
            <person name="Pangilinan J."/>
            <person name="Papanicolaou A."/>
            <person name="Barry K."/>
            <person name="LaButti K."/>
            <person name="Viragh M."/>
            <person name="Koriabine M."/>
            <person name="Yan M."/>
            <person name="Riley R."/>
            <person name="Champramary S."/>
            <person name="Plett K.L."/>
            <person name="Tsai I.J."/>
            <person name="Slot J."/>
            <person name="Sipos G."/>
            <person name="Plett J."/>
            <person name="Nagy L.G."/>
            <person name="Grigoriev I.V."/>
        </authorList>
    </citation>
    <scope>NUCLEOTIDE SEQUENCE</scope>
    <source>
        <strain evidence="2">FPL87.14</strain>
    </source>
</reference>
<evidence type="ECO:0000256" key="1">
    <source>
        <dbReference type="SAM" id="MobiDB-lite"/>
    </source>
</evidence>